<dbReference type="InterPro" id="IPR001012">
    <property type="entry name" value="UBX_dom"/>
</dbReference>
<organism evidence="4 5">
    <name type="scientific">Thielaviopsis punctulata</name>
    <dbReference type="NCBI Taxonomy" id="72032"/>
    <lineage>
        <taxon>Eukaryota</taxon>
        <taxon>Fungi</taxon>
        <taxon>Dikarya</taxon>
        <taxon>Ascomycota</taxon>
        <taxon>Pezizomycotina</taxon>
        <taxon>Sordariomycetes</taxon>
        <taxon>Hypocreomycetidae</taxon>
        <taxon>Microascales</taxon>
        <taxon>Ceratocystidaceae</taxon>
        <taxon>Thielaviopsis</taxon>
    </lineage>
</organism>
<dbReference type="SMART" id="SM00594">
    <property type="entry name" value="UAS"/>
    <property type="match status" value="1"/>
</dbReference>
<dbReference type="InterPro" id="IPR009060">
    <property type="entry name" value="UBA-like_sf"/>
</dbReference>
<dbReference type="InterPro" id="IPR036249">
    <property type="entry name" value="Thioredoxin-like_sf"/>
</dbReference>
<dbReference type="Gene3D" id="1.10.8.10">
    <property type="entry name" value="DNA helicase RuvA subunit, C-terminal domain"/>
    <property type="match status" value="1"/>
</dbReference>
<dbReference type="Pfam" id="PF14555">
    <property type="entry name" value="UBA_4"/>
    <property type="match status" value="1"/>
</dbReference>
<reference evidence="4 5" key="1">
    <citation type="submission" date="2015-03" db="EMBL/GenBank/DDBJ databases">
        <authorList>
            <person name="Radwan O."/>
            <person name="Al-Naeli F.A."/>
            <person name="Rendon G.A."/>
            <person name="Fields C."/>
        </authorList>
    </citation>
    <scope>NUCLEOTIDE SEQUENCE [LARGE SCALE GENOMIC DNA]</scope>
    <source>
        <strain evidence="4">CR-DP1</strain>
    </source>
</reference>
<feature type="coiled-coil region" evidence="2">
    <location>
        <begin position="348"/>
        <end position="381"/>
    </location>
</feature>
<dbReference type="PANTHER" id="PTHR23322:SF1">
    <property type="entry name" value="FAS-ASSOCIATED FACTOR 2"/>
    <property type="match status" value="1"/>
</dbReference>
<gene>
    <name evidence="4" type="ORF">TD95_003839</name>
</gene>
<evidence type="ECO:0000256" key="1">
    <source>
        <dbReference type="ARBA" id="ARBA00023054"/>
    </source>
</evidence>
<accession>A0A0F4Z7Q2</accession>
<evidence type="ECO:0000256" key="2">
    <source>
        <dbReference type="SAM" id="Coils"/>
    </source>
</evidence>
<keyword evidence="5" id="KW-1185">Reference proteome</keyword>
<dbReference type="EMBL" id="LAEV01002213">
    <property type="protein sequence ID" value="KKA26360.1"/>
    <property type="molecule type" value="Genomic_DNA"/>
</dbReference>
<dbReference type="CDD" id="cd14273">
    <property type="entry name" value="UBA_TAP-C_like"/>
    <property type="match status" value="1"/>
</dbReference>
<dbReference type="InterPro" id="IPR006577">
    <property type="entry name" value="UAS"/>
</dbReference>
<dbReference type="GO" id="GO:0005783">
    <property type="term" value="C:endoplasmic reticulum"/>
    <property type="evidence" value="ECO:0007669"/>
    <property type="project" value="TreeGrafter"/>
</dbReference>
<dbReference type="Pfam" id="PF00789">
    <property type="entry name" value="UBX"/>
    <property type="match status" value="1"/>
</dbReference>
<dbReference type="Proteomes" id="UP000033483">
    <property type="component" value="Unassembled WGS sequence"/>
</dbReference>
<dbReference type="PANTHER" id="PTHR23322">
    <property type="entry name" value="FAS-ASSOCIATED PROTEIN"/>
    <property type="match status" value="1"/>
</dbReference>
<name>A0A0F4Z7Q2_9PEZI</name>
<dbReference type="GO" id="GO:0036503">
    <property type="term" value="P:ERAD pathway"/>
    <property type="evidence" value="ECO:0007669"/>
    <property type="project" value="TreeGrafter"/>
</dbReference>
<dbReference type="CDD" id="cd01767">
    <property type="entry name" value="UBX"/>
    <property type="match status" value="1"/>
</dbReference>
<proteinExistence type="predicted"/>
<dbReference type="Gene3D" id="3.10.20.90">
    <property type="entry name" value="Phosphatidylinositol 3-kinase Catalytic Subunit, Chain A, domain 1"/>
    <property type="match status" value="1"/>
</dbReference>
<comment type="caution">
    <text evidence="4">The sequence shown here is derived from an EMBL/GenBank/DDBJ whole genome shotgun (WGS) entry which is preliminary data.</text>
</comment>
<sequence length="507" mass="56868">MSSSLGADSHQLSAEQQDLLSQYVAVTNQEVADAIPLLERSQWNLQIAISKFFDGEGPDPVAEAMAAQAAAPNVHTENLQDSFFDIPPPTRRPQTEPAPRVVPQRPGHIPFFFSVLLYPFNFGYKMVSFLYRTVLFIASFLPASIRPRAVTEGLAAGIRSVTGRRMLLPRDTAARFKREFEEEYGQQLPFFEGGAAQALDTAKSDLKFLLMVLVSPEHDDTDSFVRDTLLAPEVVEFLNNPSNNIILWGGNVLDSEAYQVSLEYNCTKFPFSVLVCLTPKEGSTRMGIIKRLAGPMSATRYLRELKAGIDKYTADLASVRSERRAREAARTIREEQDSAYERSLAVDRERARQRREAERLRAEAEQQAALEASRAAELEAKKQLWRRWRASTVEAEPAANDGDVVRLAIKMPEQSGMGRIVRRFRGSATVEDLYAFVECSDLVGAEAEQDFSVLDDLSKPEDYEHVYEFRLASIMPRVVYEPTQDKTLKEAIGRSANLIVEDVGDEE</sequence>
<dbReference type="AlphaFoldDB" id="A0A0F4Z7Q2"/>
<dbReference type="OrthoDB" id="1026733at2759"/>
<feature type="domain" description="UAS" evidence="3">
    <location>
        <begin position="179"/>
        <end position="306"/>
    </location>
</feature>
<evidence type="ECO:0000313" key="5">
    <source>
        <dbReference type="Proteomes" id="UP000033483"/>
    </source>
</evidence>
<dbReference type="SUPFAM" id="SSF54236">
    <property type="entry name" value="Ubiquitin-like"/>
    <property type="match status" value="1"/>
</dbReference>
<protein>
    <recommendedName>
        <fullName evidence="3">UAS domain-containing protein</fullName>
    </recommendedName>
</protein>
<dbReference type="Gene3D" id="3.40.30.10">
    <property type="entry name" value="Glutaredoxin"/>
    <property type="match status" value="1"/>
</dbReference>
<dbReference type="SUPFAM" id="SSF46934">
    <property type="entry name" value="UBA-like"/>
    <property type="match status" value="1"/>
</dbReference>
<keyword evidence="1 2" id="KW-0175">Coiled coil</keyword>
<evidence type="ECO:0000259" key="3">
    <source>
        <dbReference type="SMART" id="SM00594"/>
    </source>
</evidence>
<dbReference type="InterPro" id="IPR029071">
    <property type="entry name" value="Ubiquitin-like_domsf"/>
</dbReference>
<dbReference type="GO" id="GO:0043130">
    <property type="term" value="F:ubiquitin binding"/>
    <property type="evidence" value="ECO:0007669"/>
    <property type="project" value="TreeGrafter"/>
</dbReference>
<dbReference type="InterPro" id="IPR050730">
    <property type="entry name" value="UBX_domain-protein"/>
</dbReference>
<dbReference type="SUPFAM" id="SSF52833">
    <property type="entry name" value="Thioredoxin-like"/>
    <property type="match status" value="1"/>
</dbReference>
<evidence type="ECO:0000313" key="4">
    <source>
        <dbReference type="EMBL" id="KKA26360.1"/>
    </source>
</evidence>